<evidence type="ECO:0000256" key="4">
    <source>
        <dbReference type="ARBA" id="ARBA00023002"/>
    </source>
</evidence>
<feature type="domain" description="ERV/ALR sulfhydryl oxidase" evidence="7">
    <location>
        <begin position="52"/>
        <end position="134"/>
    </location>
</feature>
<comment type="cofactor">
    <cofactor evidence="1 6">
        <name>FAD</name>
        <dbReference type="ChEBI" id="CHEBI:57692"/>
    </cofactor>
</comment>
<proteinExistence type="predicted"/>
<dbReference type="Pfam" id="PF04777">
    <property type="entry name" value="Evr1_Alr"/>
    <property type="match status" value="1"/>
</dbReference>
<comment type="caution">
    <text evidence="8">The sequence shown here is derived from an EMBL/GenBank/DDBJ whole genome shotgun (WGS) entry which is preliminary data.</text>
</comment>
<keyword evidence="2 6" id="KW-0285">Flavoprotein</keyword>
<reference evidence="8" key="1">
    <citation type="submission" date="2023-06" db="EMBL/GenBank/DDBJ databases">
        <authorList>
            <consortium name="Lawrence Berkeley National Laboratory"/>
            <person name="Ahrendt S."/>
            <person name="Sahu N."/>
            <person name="Indic B."/>
            <person name="Wong-Bajracharya J."/>
            <person name="Merenyi Z."/>
            <person name="Ke H.-M."/>
            <person name="Monk M."/>
            <person name="Kocsube S."/>
            <person name="Drula E."/>
            <person name="Lipzen A."/>
            <person name="Balint B."/>
            <person name="Henrissat B."/>
            <person name="Andreopoulos B."/>
            <person name="Martin F.M."/>
            <person name="Harder C.B."/>
            <person name="Rigling D."/>
            <person name="Ford K.L."/>
            <person name="Foster G.D."/>
            <person name="Pangilinan J."/>
            <person name="Papanicolaou A."/>
            <person name="Barry K."/>
            <person name="LaButti K."/>
            <person name="Viragh M."/>
            <person name="Koriabine M."/>
            <person name="Yan M."/>
            <person name="Riley R."/>
            <person name="Champramary S."/>
            <person name="Plett K.L."/>
            <person name="Tsai I.J."/>
            <person name="Slot J."/>
            <person name="Sipos G."/>
            <person name="Plett J."/>
            <person name="Nagy L.G."/>
            <person name="Grigoriev I.V."/>
        </authorList>
    </citation>
    <scope>NUCLEOTIDE SEQUENCE</scope>
    <source>
        <strain evidence="8">ICMP 16352</strain>
    </source>
</reference>
<evidence type="ECO:0000256" key="2">
    <source>
        <dbReference type="ARBA" id="ARBA00022630"/>
    </source>
</evidence>
<dbReference type="AlphaFoldDB" id="A0AA39PL77"/>
<keyword evidence="4 6" id="KW-0560">Oxidoreductase</keyword>
<gene>
    <name evidence="8" type="ORF">IW261DRAFT_1454913</name>
</gene>
<evidence type="ECO:0000313" key="9">
    <source>
        <dbReference type="Proteomes" id="UP001175227"/>
    </source>
</evidence>
<keyword evidence="3 6" id="KW-0274">FAD</keyword>
<dbReference type="GO" id="GO:0005739">
    <property type="term" value="C:mitochondrion"/>
    <property type="evidence" value="ECO:0007669"/>
    <property type="project" value="TreeGrafter"/>
</dbReference>
<dbReference type="InterPro" id="IPR017905">
    <property type="entry name" value="ERV/ALR_sulphydryl_oxidase"/>
</dbReference>
<protein>
    <recommendedName>
        <fullName evidence="6">Sulfhydryl oxidase</fullName>
        <ecNumber evidence="6">1.8.3.2</ecNumber>
    </recommendedName>
</protein>
<dbReference type="InterPro" id="IPR036774">
    <property type="entry name" value="ERV/ALR_sulphydryl_oxid_sf"/>
</dbReference>
<dbReference type="InterPro" id="IPR039799">
    <property type="entry name" value="ALR/ERV"/>
</dbReference>
<evidence type="ECO:0000313" key="8">
    <source>
        <dbReference type="EMBL" id="KAK0486322.1"/>
    </source>
</evidence>
<accession>A0AA39PL77</accession>
<dbReference type="Proteomes" id="UP001175227">
    <property type="component" value="Unassembled WGS sequence"/>
</dbReference>
<dbReference type="PROSITE" id="PS51324">
    <property type="entry name" value="ERV_ALR"/>
    <property type="match status" value="1"/>
</dbReference>
<comment type="catalytic activity">
    <reaction evidence="6">
        <text>2 R'C(R)SH + O2 = R'C(R)S-S(R)CR' + H2O2</text>
        <dbReference type="Rhea" id="RHEA:17357"/>
        <dbReference type="ChEBI" id="CHEBI:15379"/>
        <dbReference type="ChEBI" id="CHEBI:16240"/>
        <dbReference type="ChEBI" id="CHEBI:16520"/>
        <dbReference type="ChEBI" id="CHEBI:17412"/>
        <dbReference type="EC" id="1.8.3.2"/>
    </reaction>
</comment>
<evidence type="ECO:0000256" key="1">
    <source>
        <dbReference type="ARBA" id="ARBA00001974"/>
    </source>
</evidence>
<dbReference type="PANTHER" id="PTHR12645">
    <property type="entry name" value="ALR/ERV"/>
    <property type="match status" value="1"/>
</dbReference>
<dbReference type="EMBL" id="JAUEPR010000004">
    <property type="protein sequence ID" value="KAK0486322.1"/>
    <property type="molecule type" value="Genomic_DNA"/>
</dbReference>
<dbReference type="PANTHER" id="PTHR12645:SF1">
    <property type="entry name" value="FAD-LINKED SULFHYDRYL OXIDASE ERV2"/>
    <property type="match status" value="1"/>
</dbReference>
<dbReference type="SUPFAM" id="SSF69000">
    <property type="entry name" value="FAD-dependent thiol oxidase"/>
    <property type="match status" value="1"/>
</dbReference>
<dbReference type="Gene3D" id="1.20.120.310">
    <property type="entry name" value="ERV/ALR sulfhydryl oxidase domain"/>
    <property type="match status" value="1"/>
</dbReference>
<dbReference type="GO" id="GO:0016971">
    <property type="term" value="F:flavin-dependent sulfhydryl oxidase activity"/>
    <property type="evidence" value="ECO:0007669"/>
    <property type="project" value="InterPro"/>
</dbReference>
<keyword evidence="5" id="KW-1015">Disulfide bond</keyword>
<keyword evidence="9" id="KW-1185">Reference proteome</keyword>
<evidence type="ECO:0000256" key="5">
    <source>
        <dbReference type="ARBA" id="ARBA00023157"/>
    </source>
</evidence>
<evidence type="ECO:0000259" key="7">
    <source>
        <dbReference type="PROSITE" id="PS51324"/>
    </source>
</evidence>
<evidence type="ECO:0000256" key="3">
    <source>
        <dbReference type="ARBA" id="ARBA00022827"/>
    </source>
</evidence>
<dbReference type="GO" id="GO:0050660">
    <property type="term" value="F:flavin adenine dinucleotide binding"/>
    <property type="evidence" value="ECO:0007669"/>
    <property type="project" value="TreeGrafter"/>
</dbReference>
<organism evidence="8 9">
    <name type="scientific">Armillaria novae-zelandiae</name>
    <dbReference type="NCBI Taxonomy" id="153914"/>
    <lineage>
        <taxon>Eukaryota</taxon>
        <taxon>Fungi</taxon>
        <taxon>Dikarya</taxon>
        <taxon>Basidiomycota</taxon>
        <taxon>Agaricomycotina</taxon>
        <taxon>Agaricomycetes</taxon>
        <taxon>Agaricomycetidae</taxon>
        <taxon>Agaricales</taxon>
        <taxon>Marasmiineae</taxon>
        <taxon>Physalacriaceae</taxon>
        <taxon>Armillaria</taxon>
    </lineage>
</organism>
<evidence type="ECO:0000256" key="6">
    <source>
        <dbReference type="RuleBase" id="RU371123"/>
    </source>
</evidence>
<sequence length="134" mass="14897">MVAFLHPPTRAYIDPWTGDFLGEGGVALRTGSFKTGEWDVTEGPVIMPKLGNATAKAALGRATWKLLHTMTLRYPENPNADEREALNAYFHLLSRLYPCGECATGFQKLLKELPPQTSSRRSAALWYVLEIMVS</sequence>
<name>A0AA39PL77_9AGAR</name>
<dbReference type="EC" id="1.8.3.2" evidence="6"/>